<dbReference type="InterPro" id="IPR010869">
    <property type="entry name" value="DUF1501"/>
</dbReference>
<protein>
    <submittedName>
        <fullName evidence="1">Sulfatase</fullName>
    </submittedName>
</protein>
<gene>
    <name evidence="1" type="ORF">GCM10007100_00730</name>
</gene>
<accession>A0A918WEI0</accession>
<name>A0A918WEI0_9BACT</name>
<sequence>MIVIGKGVNPTPVQIPVSLVMKNTSCPGNPLVRQSSRREFLYVGLVGSIGLTLPTFLRQQAGAAMKQYDLHAPVAQSVINIFLPGGMAHQESFDPKPYAPSEYRGPYGSIDTALAGVRFGEKIPKLAKIADQFTVIRSMAHGEAAHERGTHNMFTGYRPSPALQYPSVGSVISHELGPRKNLPPYVCIPQVPNEFANSGYLSSAHGPFAIGSDPSRKDFEVRDLNLPKGVSTERFDRRRSLLDTVDAHFRDLENSDQIASVDAFYDHAYKLISSQKAREAFDIKQEGDKTRDFYGRHEPGQRMLLARRLVEAGVRFVSLTAGGWDHHQNIKDGFNKNMPNVDHAVAALLTDLGNKGMLDNTLVMLTTEFGRTPKINKDGGRDHWPRVFSVMLAGGGVKKGMIYGSSDSLGGEPEENAVNAADLMTTVYHQLGITADKELMAPGDRPIEIVDGGNVIDGILEKKA</sequence>
<dbReference type="SUPFAM" id="SSF53649">
    <property type="entry name" value="Alkaline phosphatase-like"/>
    <property type="match status" value="1"/>
</dbReference>
<proteinExistence type="predicted"/>
<reference evidence="1" key="2">
    <citation type="submission" date="2020-09" db="EMBL/GenBank/DDBJ databases">
        <authorList>
            <person name="Sun Q."/>
            <person name="Kim S."/>
        </authorList>
    </citation>
    <scope>NUCLEOTIDE SEQUENCE</scope>
    <source>
        <strain evidence="1">KCTC 12988</strain>
    </source>
</reference>
<dbReference type="AlphaFoldDB" id="A0A918WEI0"/>
<dbReference type="PANTHER" id="PTHR43737:SF1">
    <property type="entry name" value="DUF1501 DOMAIN-CONTAINING PROTEIN"/>
    <property type="match status" value="1"/>
</dbReference>
<comment type="caution">
    <text evidence="1">The sequence shown here is derived from an EMBL/GenBank/DDBJ whole genome shotgun (WGS) entry which is preliminary data.</text>
</comment>
<dbReference type="PANTHER" id="PTHR43737">
    <property type="entry name" value="BLL7424 PROTEIN"/>
    <property type="match status" value="1"/>
</dbReference>
<evidence type="ECO:0000313" key="1">
    <source>
        <dbReference type="EMBL" id="GHC40210.1"/>
    </source>
</evidence>
<dbReference type="Gene3D" id="3.40.720.10">
    <property type="entry name" value="Alkaline Phosphatase, subunit A"/>
    <property type="match status" value="1"/>
</dbReference>
<reference evidence="1" key="1">
    <citation type="journal article" date="2014" name="Int. J. Syst. Evol. Microbiol.">
        <title>Complete genome sequence of Corynebacterium casei LMG S-19264T (=DSM 44701T), isolated from a smear-ripened cheese.</title>
        <authorList>
            <consortium name="US DOE Joint Genome Institute (JGI-PGF)"/>
            <person name="Walter F."/>
            <person name="Albersmeier A."/>
            <person name="Kalinowski J."/>
            <person name="Ruckert C."/>
        </authorList>
    </citation>
    <scope>NUCLEOTIDE SEQUENCE</scope>
    <source>
        <strain evidence="1">KCTC 12988</strain>
    </source>
</reference>
<dbReference type="Pfam" id="PF07394">
    <property type="entry name" value="DUF1501"/>
    <property type="match status" value="1"/>
</dbReference>
<keyword evidence="2" id="KW-1185">Reference proteome</keyword>
<organism evidence="1 2">
    <name type="scientific">Roseibacillus persicicus</name>
    <dbReference type="NCBI Taxonomy" id="454148"/>
    <lineage>
        <taxon>Bacteria</taxon>
        <taxon>Pseudomonadati</taxon>
        <taxon>Verrucomicrobiota</taxon>
        <taxon>Verrucomicrobiia</taxon>
        <taxon>Verrucomicrobiales</taxon>
        <taxon>Verrucomicrobiaceae</taxon>
        <taxon>Roseibacillus</taxon>
    </lineage>
</organism>
<dbReference type="EMBL" id="BMXI01000001">
    <property type="protein sequence ID" value="GHC40210.1"/>
    <property type="molecule type" value="Genomic_DNA"/>
</dbReference>
<evidence type="ECO:0000313" key="2">
    <source>
        <dbReference type="Proteomes" id="UP000644507"/>
    </source>
</evidence>
<dbReference type="Proteomes" id="UP000644507">
    <property type="component" value="Unassembled WGS sequence"/>
</dbReference>
<dbReference type="InterPro" id="IPR017850">
    <property type="entry name" value="Alkaline_phosphatase_core_sf"/>
</dbReference>